<proteinExistence type="predicted"/>
<name>A0ABP6Y4R1_9FLAO</name>
<dbReference type="Pfam" id="PF07676">
    <property type="entry name" value="PD40"/>
    <property type="match status" value="2"/>
</dbReference>
<dbReference type="SUPFAM" id="SSF82171">
    <property type="entry name" value="DPP6 N-terminal domain-like"/>
    <property type="match status" value="1"/>
</dbReference>
<gene>
    <name evidence="1" type="ORF">GCM10022395_27180</name>
</gene>
<evidence type="ECO:0000313" key="2">
    <source>
        <dbReference type="Proteomes" id="UP001500954"/>
    </source>
</evidence>
<reference evidence="2" key="1">
    <citation type="journal article" date="2019" name="Int. J. Syst. Evol. Microbiol.">
        <title>The Global Catalogue of Microorganisms (GCM) 10K type strain sequencing project: providing services to taxonomists for standard genome sequencing and annotation.</title>
        <authorList>
            <consortium name="The Broad Institute Genomics Platform"/>
            <consortium name="The Broad Institute Genome Sequencing Center for Infectious Disease"/>
            <person name="Wu L."/>
            <person name="Ma J."/>
        </authorList>
    </citation>
    <scope>NUCLEOTIDE SEQUENCE [LARGE SCALE GENOMIC DNA]</scope>
    <source>
        <strain evidence="2">JCM 17111</strain>
    </source>
</reference>
<dbReference type="Gene3D" id="2.120.10.30">
    <property type="entry name" value="TolB, C-terminal domain"/>
    <property type="match status" value="1"/>
</dbReference>
<dbReference type="RefSeq" id="WP_345006848.1">
    <property type="nucleotide sequence ID" value="NZ_BAABCY010000076.1"/>
</dbReference>
<evidence type="ECO:0008006" key="3">
    <source>
        <dbReference type="Google" id="ProtNLM"/>
    </source>
</evidence>
<accession>A0ABP6Y4R1</accession>
<comment type="caution">
    <text evidence="1">The sequence shown here is derived from an EMBL/GenBank/DDBJ whole genome shotgun (WGS) entry which is preliminary data.</text>
</comment>
<dbReference type="InterPro" id="IPR011042">
    <property type="entry name" value="6-blade_b-propeller_TolB-like"/>
</dbReference>
<protein>
    <recommendedName>
        <fullName evidence="3">WD40-like Beta Propeller Repeat</fullName>
    </recommendedName>
</protein>
<keyword evidence="2" id="KW-1185">Reference proteome</keyword>
<dbReference type="EMBL" id="BAABCY010000076">
    <property type="protein sequence ID" value="GAA3576906.1"/>
    <property type="molecule type" value="Genomic_DNA"/>
</dbReference>
<organism evidence="1 2">
    <name type="scientific">Snuella lapsa</name>
    <dbReference type="NCBI Taxonomy" id="870481"/>
    <lineage>
        <taxon>Bacteria</taxon>
        <taxon>Pseudomonadati</taxon>
        <taxon>Bacteroidota</taxon>
        <taxon>Flavobacteriia</taxon>
        <taxon>Flavobacteriales</taxon>
        <taxon>Flavobacteriaceae</taxon>
        <taxon>Snuella</taxon>
    </lineage>
</organism>
<evidence type="ECO:0000313" key="1">
    <source>
        <dbReference type="EMBL" id="GAA3576906.1"/>
    </source>
</evidence>
<dbReference type="Proteomes" id="UP001500954">
    <property type="component" value="Unassembled WGS sequence"/>
</dbReference>
<sequence length="303" mass="33641">MIKLFCLLTFFTGFFGLSQDQSYSVTNSKINNEYPHFGLMYLGSNKIMFTSFLLSKNGKVKKIGGNPVLTIYEGLLSDSGEIQNSLPVKINSEHGVLNITSATLSPNGKQIYIATQYTNSNRPKGEFKDSNFHLEVGEYVDGVGWTNFKVLPFCNPKYSYAHPAFSSDGKTLFFTANIRGGKVTTKGGSDIFRVAILKNNTFGKPENLGKAVNSYSREMFPFLSSDNTLYFASNRPNGYGGFDIYKSKMNIDGTFEASEKLPKPINSDKDDFSLIMNEQNNRGGFSSKRAGGAGDDDIYYFTR</sequence>
<dbReference type="InterPro" id="IPR011659">
    <property type="entry name" value="WD40"/>
</dbReference>